<evidence type="ECO:0000313" key="1">
    <source>
        <dbReference type="EMBL" id="OEJ21123.1"/>
    </source>
</evidence>
<evidence type="ECO:0000313" key="2">
    <source>
        <dbReference type="Proteomes" id="UP000095705"/>
    </source>
</evidence>
<organism evidence="1 2">
    <name type="scientific">Streptomyces subrutilus</name>
    <dbReference type="NCBI Taxonomy" id="36818"/>
    <lineage>
        <taxon>Bacteria</taxon>
        <taxon>Bacillati</taxon>
        <taxon>Actinomycetota</taxon>
        <taxon>Actinomycetes</taxon>
        <taxon>Kitasatosporales</taxon>
        <taxon>Streptomycetaceae</taxon>
        <taxon>Streptomyces</taxon>
    </lineage>
</organism>
<name>A0A1E5NY29_9ACTN</name>
<reference evidence="1 2" key="1">
    <citation type="submission" date="2016-08" db="EMBL/GenBank/DDBJ databases">
        <title>The complete genome of Streptomyces subrutilus 10-1-1.</title>
        <authorList>
            <person name="Chen X."/>
        </authorList>
    </citation>
    <scope>NUCLEOTIDE SEQUENCE [LARGE SCALE GENOMIC DNA]</scope>
    <source>
        <strain evidence="1 2">10-1-1</strain>
        <plasmid evidence="2">pacmp1</plasmid>
    </source>
</reference>
<proteinExistence type="predicted"/>
<gene>
    <name evidence="1" type="ORF">BGK67_34445</name>
</gene>
<dbReference type="Proteomes" id="UP000095705">
    <property type="component" value="Plasmid pACMP1"/>
</dbReference>
<dbReference type="RefSeq" id="WP_069918010.1">
    <property type="nucleotide sequence ID" value="NZ_CM007203.1"/>
</dbReference>
<geneLocation type="plasmid" evidence="2">
    <name>pacmp1</name>
</geneLocation>
<dbReference type="SUPFAM" id="SSF49785">
    <property type="entry name" value="Galactose-binding domain-like"/>
    <property type="match status" value="1"/>
</dbReference>
<dbReference type="InterPro" id="IPR008979">
    <property type="entry name" value="Galactose-bd-like_sf"/>
</dbReference>
<dbReference type="EMBL" id="MEHK01000005">
    <property type="protein sequence ID" value="OEJ21123.1"/>
    <property type="molecule type" value="Genomic_DNA"/>
</dbReference>
<sequence length="914" mass="93576">MVNFLDIQADERHLASLLAGYERRLEALERSTQASHTSIEGGAIAVYDKSGTHRGSVGVQPDGTVALVPVNSPPPPTPPRPVVQAALAGLVVTWDGQWDDKYVTPSDFALVQVHIGLAPDFTPSTTTLAGAVTDIHGGSITLGIAGYTPVWVRLVGVNTAAAAGPASGAVQGIPPAGRQPGPDRRIVGELQLADDAVTAAKVAVGAINSQALAAAAVTAEKLGAAAVEAGKIAAGAVTKDAPCVGSVTAGAIVANAVTAAALAAGSVTAAAISAGSVTAGALAAGSVTAEKLVVGAVQAGALAVDAVTAGKIAADAVTAREIQALSITAAHLAVNSVTATAIQAGIIDATHIKAGAITADKIGIGTTGNVIPDPSFEGAITAVRVQAAGAHWSIVTSGHDSPKALQVSATSATPATRLLTLTTVPVLPGEAYYLSFDYLASANWAGNSIRFYAAWEDSAGTPLSWGTVLVDTPTRGTWSRAAGQHQVPAGAVRARFVVETYQSTAGTVAFDNVEVRPVIGARGSGPRAELSPAGLRLYDGGGDETVSLVSGNRNFLTLTTDGVPVATIDDRGNGNFSNLAVAGTLTIGGDPLESVMTYAPRGIVAYGRQTAAVTGGASEYGFVELAFQADPSRMYRLVLDCFVTASTEGGEVQVSFRDGGTSTPSVNSSILQTRVFALAGNAYRPVRVELVRSGADFGAGLHRILSTFHAQWAPPGTTVTLFGREDLPGIMYVEDIGPAIPDTGVYNTGGGTVTPPRQTITRYYGAAWSGSYANRSGYNSFYGNKMMQGYYSGTNGLQASLVGFNLGSDLAGAEINEVAVYLYFDHWYSASGGTAVIRAHGHSGRPGSFSSDSDSVSEGFGRNEGKWVDISAIFDSTSWRGIALDPNNTSSQYYGRARGAGEDYAPQLRVTFTK</sequence>
<dbReference type="OrthoDB" id="4256919at2"/>
<dbReference type="Gene3D" id="2.60.120.260">
    <property type="entry name" value="Galactose-binding domain-like"/>
    <property type="match status" value="1"/>
</dbReference>
<keyword evidence="1" id="KW-0614">Plasmid</keyword>
<protein>
    <submittedName>
        <fullName evidence="1">Uncharacterized protein</fullName>
    </submittedName>
</protein>
<accession>A0A1E5NY29</accession>
<keyword evidence="2" id="KW-1185">Reference proteome</keyword>
<comment type="caution">
    <text evidence="1">The sequence shown here is derived from an EMBL/GenBank/DDBJ whole genome shotgun (WGS) entry which is preliminary data.</text>
</comment>
<dbReference type="AlphaFoldDB" id="A0A1E5NY29"/>